<evidence type="ECO:0000256" key="12">
    <source>
        <dbReference type="SAM" id="Phobius"/>
    </source>
</evidence>
<evidence type="ECO:0000256" key="5">
    <source>
        <dbReference type="ARBA" id="ARBA00022692"/>
    </source>
</evidence>
<feature type="domain" description="ABC transporter" evidence="13">
    <location>
        <begin position="1235"/>
        <end position="1464"/>
    </location>
</feature>
<gene>
    <name evidence="15" type="ORF">TASIC1_0011001500</name>
</gene>
<dbReference type="PROSITE" id="PS50929">
    <property type="entry name" value="ABC_TM1F"/>
    <property type="match status" value="2"/>
</dbReference>
<accession>A0A6V8R6M4</accession>
<comment type="subcellular location">
    <subcellularLocation>
        <location evidence="1">Cell membrane</location>
        <topology evidence="1">Multi-pass membrane protein</topology>
    </subcellularLocation>
</comment>
<evidence type="ECO:0000313" key="16">
    <source>
        <dbReference type="Proteomes" id="UP000517252"/>
    </source>
</evidence>
<dbReference type="GO" id="GO:0005524">
    <property type="term" value="F:ATP binding"/>
    <property type="evidence" value="ECO:0007669"/>
    <property type="project" value="UniProtKB-KW"/>
</dbReference>
<feature type="domain" description="ABC transmembrane type-1" evidence="14">
    <location>
        <begin position="919"/>
        <end position="1197"/>
    </location>
</feature>
<evidence type="ECO:0000256" key="8">
    <source>
        <dbReference type="ARBA" id="ARBA00022989"/>
    </source>
</evidence>
<dbReference type="PROSITE" id="PS00211">
    <property type="entry name" value="ABC_TRANSPORTER_1"/>
    <property type="match status" value="1"/>
</dbReference>
<evidence type="ECO:0000256" key="7">
    <source>
        <dbReference type="ARBA" id="ARBA00022840"/>
    </source>
</evidence>
<evidence type="ECO:0000256" key="6">
    <source>
        <dbReference type="ARBA" id="ARBA00022741"/>
    </source>
</evidence>
<feature type="transmembrane region" description="Helical" evidence="12">
    <location>
        <begin position="436"/>
        <end position="454"/>
    </location>
</feature>
<sequence>MHLSALSLPTSRVDAILGIHTLSLSQRRRRRRRRRRLAMKLNCPVSVQDDFGPIVRGCGSDFDFTLLFEESILFIGPILVASVLAILELARRYNHQTLFRGGILLSLKLFIWIGLIASQIAFLVVVSTHGPRTRASIAAGGIGIACTLILTCCSYLQHGHGTRSSSVLVLYLLWTLPMDALRARTLWDTVDGRGAAITIITYASFKLCAFILEIIWKCEFALQSGLCDAPEEKHGIIERALMLRVIPLFARGYRIPLQAQDLYKIAPRLMNGNEKEATTAGLVIDIFTSNFSEVLLDPIFPRLGYLALQFTQPFLVERAIDLISDTRGRNFYLNGGGLIAAYGIVYIGIGIMASTYEGKAARAATLVRADLSTRIFQQSLKLDRTVISKDSNTTMITADVERVQAGVRKMHDLWANLATVGLGLWLVESRLGPSSLLTLALIFVCLVLTAWWSARASKYQETWLKAMETRLHKTVQVLKGIKVIKQMGGSQAIFDLLQAERASEIGLSKRFRLEMIAIITLSFSSITTLPAIGLVLPVALSKAQDGQLLSARNAFAALTLFQLVSSGIQDGAAHGMQLMVAIGSLKRVQASLNQRMWKDGRRHAGDESTDTIVAGSDSSNNSTADYAPEKEPREKRIETEFAMTLDKVTTKWSDEGDLIVKEISFNIPRDGLTVIYGPTGSGKSTLLKLMTGDNLPVSGKVSTADRHIAFCDQPPWIANLSIKDNIVGARPFDEKLYHTVLDTCALDRDIRELAEGDQHMCGLNGVSVSGGQRVRIALARTLYSRANIVILDDCFVGLDGRTEKHVLDKLFASDGILSSRATILATSSPRYLSLANHVITIDANCNIIREGQYIDVGEYTDVDQIESVELQQQNAALESHREDDSELLRVAKDVSDTTNSGDLAVYQWYFQAAGKRNFALFLILCSLFVVGSTYPQIFLRSWTEKTLQGQKSTVSSFYGVLFGVGSMAWLGFYGACIWLFLQMAVRVARSFHTMLLETMLNASMDFFATNDSGRTLNRFSQDLQIIDMELPLSFIGTAISTLTVIAQCVVIIVESPWTGFAVLGLAIVLLFVFRVYLRSTRRLRYLDIEMKAPVLSLLIESIDGLATVRAFGWIEWYVRRGLKVLGQAQVPFHLLQTAQVTLNLWLDLLVAMLGIVVTSIAVGTHSSSGGSLGLALLNIVGLGQSVRIVVHFYTSLEITLGAVARIRDFVLQTESENAGRQEPPPEWPRTGSIEIQNVNVSHSSSLPPVIEGFELSIAPGSKVAICGRTGSGKSTLLNSLLQLVHVSAGTILIDGVDIATLRPKDIRTHLVTLPQETLKLSVSIRQYAKVYGISNDKDIIRGLTEVGLWSIIERIGGLDMLLTDDSLSHGQRQLLGMTLACLQRGKIVLMDEPTSHVDVNIQSQFHRAIFNTFSESTVVCITHQVDTILDFDIAIVLDRGKIVEHGSPRALLNEENSKLKQLYSLQKAEAVMVEKVSDSDTQNE</sequence>
<evidence type="ECO:0000256" key="1">
    <source>
        <dbReference type="ARBA" id="ARBA00004651"/>
    </source>
</evidence>
<keyword evidence="7" id="KW-0067">ATP-binding</keyword>
<feature type="transmembrane region" description="Helical" evidence="12">
    <location>
        <begin position="918"/>
        <end position="937"/>
    </location>
</feature>
<evidence type="ECO:0000313" key="15">
    <source>
        <dbReference type="EMBL" id="GFP58648.1"/>
    </source>
</evidence>
<feature type="transmembrane region" description="Helical" evidence="12">
    <location>
        <begin position="1144"/>
        <end position="1164"/>
    </location>
</feature>
<evidence type="ECO:0000256" key="9">
    <source>
        <dbReference type="ARBA" id="ARBA00023136"/>
    </source>
</evidence>
<dbReference type="FunFam" id="3.40.50.300:FF:002145">
    <property type="entry name" value="ABC transporter (MsbA subfamily)"/>
    <property type="match status" value="1"/>
</dbReference>
<feature type="domain" description="ABC transporter" evidence="13">
    <location>
        <begin position="643"/>
        <end position="875"/>
    </location>
</feature>
<dbReference type="Pfam" id="PF00005">
    <property type="entry name" value="ABC_tran"/>
    <property type="match status" value="2"/>
</dbReference>
<keyword evidence="9 12" id="KW-0472">Membrane</keyword>
<evidence type="ECO:0000256" key="11">
    <source>
        <dbReference type="SAM" id="MobiDB-lite"/>
    </source>
</evidence>
<dbReference type="Gene3D" id="1.20.1560.10">
    <property type="entry name" value="ABC transporter type 1, transmembrane domain"/>
    <property type="match status" value="2"/>
</dbReference>
<dbReference type="InterPro" id="IPR011527">
    <property type="entry name" value="ABC1_TM_dom"/>
</dbReference>
<evidence type="ECO:0000256" key="4">
    <source>
        <dbReference type="ARBA" id="ARBA00022475"/>
    </source>
</evidence>
<feature type="transmembrane region" description="Helical" evidence="12">
    <location>
        <begin position="193"/>
        <end position="216"/>
    </location>
</feature>
<feature type="transmembrane region" description="Helical" evidence="12">
    <location>
        <begin position="102"/>
        <end position="125"/>
    </location>
</feature>
<evidence type="ECO:0000256" key="2">
    <source>
        <dbReference type="ARBA" id="ARBA00009726"/>
    </source>
</evidence>
<dbReference type="SMART" id="SM00382">
    <property type="entry name" value="AAA"/>
    <property type="match status" value="2"/>
</dbReference>
<feature type="domain" description="ABC transmembrane type-1" evidence="14">
    <location>
        <begin position="307"/>
        <end position="569"/>
    </location>
</feature>
<dbReference type="InterPro" id="IPR003439">
    <property type="entry name" value="ABC_transporter-like_ATP-bd"/>
</dbReference>
<feature type="transmembrane region" description="Helical" evidence="12">
    <location>
        <begin position="331"/>
        <end position="353"/>
    </location>
</feature>
<dbReference type="SUPFAM" id="SSF90123">
    <property type="entry name" value="ABC transporter transmembrane region"/>
    <property type="match status" value="2"/>
</dbReference>
<dbReference type="OrthoDB" id="6500128at2759"/>
<keyword evidence="4" id="KW-1003">Cell membrane</keyword>
<proteinExistence type="inferred from homology"/>
<dbReference type="InterPro" id="IPR050173">
    <property type="entry name" value="ABC_transporter_C-like"/>
</dbReference>
<evidence type="ECO:0000259" key="14">
    <source>
        <dbReference type="PROSITE" id="PS50929"/>
    </source>
</evidence>
<feature type="transmembrane region" description="Helical" evidence="12">
    <location>
        <begin position="168"/>
        <end position="187"/>
    </location>
</feature>
<dbReference type="PANTHER" id="PTHR24223:SF399">
    <property type="entry name" value="ABC TRANSPORTER ATNG"/>
    <property type="match status" value="1"/>
</dbReference>
<reference evidence="15 16" key="1">
    <citation type="submission" date="2020-07" db="EMBL/GenBank/DDBJ databases">
        <title>Trichoderma asperellum IC-1 whole genome shotgun sequence.</title>
        <authorList>
            <person name="Kanamasa S."/>
            <person name="Takahashi H."/>
        </authorList>
    </citation>
    <scope>NUCLEOTIDE SEQUENCE [LARGE SCALE GENOMIC DNA]</scope>
    <source>
        <strain evidence="15 16">IC-1</strain>
    </source>
</reference>
<keyword evidence="10" id="KW-0325">Glycoprotein</keyword>
<feature type="transmembrane region" description="Helical" evidence="12">
    <location>
        <begin position="957"/>
        <end position="981"/>
    </location>
</feature>
<dbReference type="Pfam" id="PF00664">
    <property type="entry name" value="ABC_membrane"/>
    <property type="match status" value="2"/>
</dbReference>
<evidence type="ECO:0000256" key="3">
    <source>
        <dbReference type="ARBA" id="ARBA00022448"/>
    </source>
</evidence>
<dbReference type="Gene3D" id="3.40.50.300">
    <property type="entry name" value="P-loop containing nucleotide triphosphate hydrolases"/>
    <property type="match status" value="2"/>
</dbReference>
<dbReference type="EMBL" id="BLZH01000011">
    <property type="protein sequence ID" value="GFP58648.1"/>
    <property type="molecule type" value="Genomic_DNA"/>
</dbReference>
<feature type="region of interest" description="Disordered" evidence="11">
    <location>
        <begin position="599"/>
        <end position="633"/>
    </location>
</feature>
<keyword evidence="8 12" id="KW-1133">Transmembrane helix</keyword>
<protein>
    <submittedName>
        <fullName evidence="15">ABC transporter GPY2</fullName>
    </submittedName>
</protein>
<dbReference type="PANTHER" id="PTHR24223">
    <property type="entry name" value="ATP-BINDING CASSETTE SUB-FAMILY C"/>
    <property type="match status" value="1"/>
</dbReference>
<keyword evidence="5 12" id="KW-0812">Transmembrane</keyword>
<dbReference type="PROSITE" id="PS50893">
    <property type="entry name" value="ABC_TRANSPORTER_2"/>
    <property type="match status" value="2"/>
</dbReference>
<dbReference type="InterPro" id="IPR044726">
    <property type="entry name" value="ABCC_6TM_D2"/>
</dbReference>
<comment type="similarity">
    <text evidence="2">Belongs to the ABC transporter superfamily. ABCC family. Conjugate transporter (TC 3.A.1.208) subfamily.</text>
</comment>
<feature type="transmembrane region" description="Helical" evidence="12">
    <location>
        <begin position="71"/>
        <end position="90"/>
    </location>
</feature>
<dbReference type="GO" id="GO:0140359">
    <property type="term" value="F:ABC-type transporter activity"/>
    <property type="evidence" value="ECO:0007669"/>
    <property type="project" value="InterPro"/>
</dbReference>
<evidence type="ECO:0000256" key="10">
    <source>
        <dbReference type="ARBA" id="ARBA00023180"/>
    </source>
</evidence>
<dbReference type="InterPro" id="IPR017871">
    <property type="entry name" value="ABC_transporter-like_CS"/>
</dbReference>
<dbReference type="InterPro" id="IPR036640">
    <property type="entry name" value="ABC1_TM_sf"/>
</dbReference>
<keyword evidence="6" id="KW-0547">Nucleotide-binding</keyword>
<dbReference type="SUPFAM" id="SSF52540">
    <property type="entry name" value="P-loop containing nucleoside triphosphate hydrolases"/>
    <property type="match status" value="2"/>
</dbReference>
<dbReference type="GO" id="GO:0005886">
    <property type="term" value="C:plasma membrane"/>
    <property type="evidence" value="ECO:0007669"/>
    <property type="project" value="UniProtKB-SubCell"/>
</dbReference>
<comment type="caution">
    <text evidence="15">The sequence shown here is derived from an EMBL/GenBank/DDBJ whole genome shotgun (WGS) entry which is preliminary data.</text>
</comment>
<dbReference type="InterPro" id="IPR027417">
    <property type="entry name" value="P-loop_NTPase"/>
</dbReference>
<feature type="transmembrane region" description="Helical" evidence="12">
    <location>
        <begin position="137"/>
        <end position="156"/>
    </location>
</feature>
<dbReference type="GO" id="GO:0016887">
    <property type="term" value="F:ATP hydrolysis activity"/>
    <property type="evidence" value="ECO:0007669"/>
    <property type="project" value="InterPro"/>
</dbReference>
<feature type="transmembrane region" description="Helical" evidence="12">
    <location>
        <begin position="1030"/>
        <end position="1053"/>
    </location>
</feature>
<keyword evidence="3" id="KW-0813">Transport</keyword>
<dbReference type="CDD" id="cd18580">
    <property type="entry name" value="ABC_6TM_ABCC_D2"/>
    <property type="match status" value="1"/>
</dbReference>
<name>A0A6V8R6M4_TRIAP</name>
<feature type="transmembrane region" description="Helical" evidence="12">
    <location>
        <begin position="516"/>
        <end position="540"/>
    </location>
</feature>
<organism evidence="15 16">
    <name type="scientific">Trichoderma asperellum</name>
    <name type="common">Filamentous fungus</name>
    <dbReference type="NCBI Taxonomy" id="101201"/>
    <lineage>
        <taxon>Eukaryota</taxon>
        <taxon>Fungi</taxon>
        <taxon>Dikarya</taxon>
        <taxon>Ascomycota</taxon>
        <taxon>Pezizomycotina</taxon>
        <taxon>Sordariomycetes</taxon>
        <taxon>Hypocreomycetidae</taxon>
        <taxon>Hypocreales</taxon>
        <taxon>Hypocreaceae</taxon>
        <taxon>Trichoderma</taxon>
    </lineage>
</organism>
<dbReference type="Proteomes" id="UP000517252">
    <property type="component" value="Unassembled WGS sequence"/>
</dbReference>
<dbReference type="InterPro" id="IPR003593">
    <property type="entry name" value="AAA+_ATPase"/>
</dbReference>
<evidence type="ECO:0000259" key="13">
    <source>
        <dbReference type="PROSITE" id="PS50893"/>
    </source>
</evidence>
<feature type="transmembrane region" description="Helical" evidence="12">
    <location>
        <begin position="1059"/>
        <end position="1077"/>
    </location>
</feature>